<dbReference type="InterPro" id="IPR005828">
    <property type="entry name" value="MFS_sugar_transport-like"/>
</dbReference>
<keyword evidence="5 7" id="KW-0472">Membrane</keyword>
<dbReference type="InterPro" id="IPR000595">
    <property type="entry name" value="cNMP-bd_dom"/>
</dbReference>
<dbReference type="Pfam" id="PF00083">
    <property type="entry name" value="Sugar_tr"/>
    <property type="match status" value="1"/>
</dbReference>
<dbReference type="InterPro" id="IPR020846">
    <property type="entry name" value="MFS_dom"/>
</dbReference>
<protein>
    <submittedName>
        <fullName evidence="10">MFS transporter, putative metabolite:H+ symporter</fullName>
    </submittedName>
</protein>
<evidence type="ECO:0000256" key="2">
    <source>
        <dbReference type="ARBA" id="ARBA00022448"/>
    </source>
</evidence>
<evidence type="ECO:0000256" key="5">
    <source>
        <dbReference type="ARBA" id="ARBA00023136"/>
    </source>
</evidence>
<evidence type="ECO:0000313" key="10">
    <source>
        <dbReference type="EMBL" id="SDT45708.1"/>
    </source>
</evidence>
<feature type="transmembrane region" description="Helical" evidence="7">
    <location>
        <begin position="172"/>
        <end position="190"/>
    </location>
</feature>
<dbReference type="EMBL" id="LT629772">
    <property type="protein sequence ID" value="SDT45708.1"/>
    <property type="molecule type" value="Genomic_DNA"/>
</dbReference>
<sequence>MADLLDRLERIPYGRPHRKLQLQGGLGYVFDTMDAGVVSFILPVVAGIWALSTQQVGLLGSSTYFGYFFGALVAGQIGDRYGRKVVMLGALGFYAVFTLIAATSVHWLELFFLRALAGFGTGAESAIIAPFLAEFVPSKYRGRYVGVISGFFSFGFVVAALLGKFVVPLPDGWRWVQVITALPIVMILIWRRSIPESPRYLIRMGRMDEARAVIERLEGQSGRGPVPASQAAPTPDDSVIVERRLSPLASIAELFRAGRARRTAVAWIVWLVQTFAYYGFITWIPSLLVARGLDISKSFTFSLLIYVMMVPGYFTAAYLNDLLDRKIVIAGYSIGAGIAALGMALAQSNTQVLIAGMALSLFLNGVYSGLYSYTPEIFPTRVRATGMATTSAIARLGAIAAPIIIGAAYSSLGFGGVFTMMVIVLAIGIAAILIFGVSTAGRSLEELNEGTGQSSTVRTDRATPAPKEE</sequence>
<gene>
    <name evidence="10" type="ORF">SAMN04489812_5963</name>
</gene>
<dbReference type="PROSITE" id="PS50850">
    <property type="entry name" value="MFS"/>
    <property type="match status" value="1"/>
</dbReference>
<dbReference type="PANTHER" id="PTHR23511:SF34">
    <property type="entry name" value="SYNAPTIC VESICLE GLYCOPROTEIN 2"/>
    <property type="match status" value="1"/>
</dbReference>
<dbReference type="PROSITE" id="PS00217">
    <property type="entry name" value="SUGAR_TRANSPORT_2"/>
    <property type="match status" value="1"/>
</dbReference>
<proteinExistence type="predicted"/>
<name>A0A1H2AIA9_9ACTN</name>
<feature type="domain" description="Cyclic nucleotide-binding" evidence="8">
    <location>
        <begin position="1"/>
        <end position="66"/>
    </location>
</feature>
<evidence type="ECO:0000259" key="9">
    <source>
        <dbReference type="PROSITE" id="PS50850"/>
    </source>
</evidence>
<dbReference type="InterPro" id="IPR005829">
    <property type="entry name" value="Sugar_transporter_CS"/>
</dbReference>
<keyword evidence="4 7" id="KW-1133">Transmembrane helix</keyword>
<dbReference type="PROSITE" id="PS50042">
    <property type="entry name" value="CNMP_BINDING_3"/>
    <property type="match status" value="1"/>
</dbReference>
<feature type="compositionally biased region" description="Basic and acidic residues" evidence="6">
    <location>
        <begin position="458"/>
        <end position="469"/>
    </location>
</feature>
<comment type="subcellular location">
    <subcellularLocation>
        <location evidence="1">Cell membrane</location>
        <topology evidence="1">Multi-pass membrane protein</topology>
    </subcellularLocation>
</comment>
<reference evidence="10 11" key="1">
    <citation type="submission" date="2016-10" db="EMBL/GenBank/DDBJ databases">
        <authorList>
            <person name="de Groot N.N."/>
        </authorList>
    </citation>
    <scope>NUCLEOTIDE SEQUENCE [LARGE SCALE GENOMIC DNA]</scope>
    <source>
        <strain evidence="10 11">DSM 21800</strain>
    </source>
</reference>
<feature type="transmembrane region" description="Helical" evidence="7">
    <location>
        <begin position="299"/>
        <end position="320"/>
    </location>
</feature>
<evidence type="ECO:0000259" key="8">
    <source>
        <dbReference type="PROSITE" id="PS50042"/>
    </source>
</evidence>
<dbReference type="Proteomes" id="UP000199103">
    <property type="component" value="Chromosome I"/>
</dbReference>
<feature type="transmembrane region" description="Helical" evidence="7">
    <location>
        <begin position="352"/>
        <end position="371"/>
    </location>
</feature>
<feature type="transmembrane region" description="Helical" evidence="7">
    <location>
        <begin position="56"/>
        <end position="73"/>
    </location>
</feature>
<keyword evidence="2" id="KW-0813">Transport</keyword>
<organism evidence="10 11">
    <name type="scientific">Microlunatus soli</name>
    <dbReference type="NCBI Taxonomy" id="630515"/>
    <lineage>
        <taxon>Bacteria</taxon>
        <taxon>Bacillati</taxon>
        <taxon>Actinomycetota</taxon>
        <taxon>Actinomycetes</taxon>
        <taxon>Propionibacteriales</taxon>
        <taxon>Propionibacteriaceae</taxon>
        <taxon>Microlunatus</taxon>
    </lineage>
</organism>
<dbReference type="InterPro" id="IPR036259">
    <property type="entry name" value="MFS_trans_sf"/>
</dbReference>
<dbReference type="AlphaFoldDB" id="A0A1H2AIA9"/>
<dbReference type="PANTHER" id="PTHR23511">
    <property type="entry name" value="SYNAPTIC VESICLE GLYCOPROTEIN 2"/>
    <property type="match status" value="1"/>
</dbReference>
<evidence type="ECO:0000256" key="6">
    <source>
        <dbReference type="SAM" id="MobiDB-lite"/>
    </source>
</evidence>
<dbReference type="CDD" id="cd17316">
    <property type="entry name" value="MFS_SV2_like"/>
    <property type="match status" value="1"/>
</dbReference>
<keyword evidence="11" id="KW-1185">Reference proteome</keyword>
<feature type="transmembrane region" description="Helical" evidence="7">
    <location>
        <begin position="144"/>
        <end position="166"/>
    </location>
</feature>
<evidence type="ECO:0000256" key="3">
    <source>
        <dbReference type="ARBA" id="ARBA00022692"/>
    </source>
</evidence>
<dbReference type="RefSeq" id="WP_197679924.1">
    <property type="nucleotide sequence ID" value="NZ_LT629772.1"/>
</dbReference>
<accession>A0A1H2AIA9</accession>
<feature type="domain" description="Major facilitator superfamily (MFS) profile" evidence="9">
    <location>
        <begin position="20"/>
        <end position="440"/>
    </location>
</feature>
<feature type="transmembrane region" description="Helical" evidence="7">
    <location>
        <begin position="264"/>
        <end position="284"/>
    </location>
</feature>
<feature type="transmembrane region" description="Helical" evidence="7">
    <location>
        <begin position="392"/>
        <end position="412"/>
    </location>
</feature>
<dbReference type="GO" id="GO:0022857">
    <property type="term" value="F:transmembrane transporter activity"/>
    <property type="evidence" value="ECO:0007669"/>
    <property type="project" value="InterPro"/>
</dbReference>
<dbReference type="GO" id="GO:0005886">
    <property type="term" value="C:plasma membrane"/>
    <property type="evidence" value="ECO:0007669"/>
    <property type="project" value="UniProtKB-SubCell"/>
</dbReference>
<evidence type="ECO:0000313" key="11">
    <source>
        <dbReference type="Proteomes" id="UP000199103"/>
    </source>
</evidence>
<feature type="transmembrane region" description="Helical" evidence="7">
    <location>
        <begin position="85"/>
        <end position="105"/>
    </location>
</feature>
<feature type="transmembrane region" description="Helical" evidence="7">
    <location>
        <begin position="418"/>
        <end position="437"/>
    </location>
</feature>
<dbReference type="Gene3D" id="1.20.1250.20">
    <property type="entry name" value="MFS general substrate transporter like domains"/>
    <property type="match status" value="1"/>
</dbReference>
<dbReference type="STRING" id="630515.SAMN04489812_5963"/>
<evidence type="ECO:0000256" key="7">
    <source>
        <dbReference type="SAM" id="Phobius"/>
    </source>
</evidence>
<evidence type="ECO:0000256" key="1">
    <source>
        <dbReference type="ARBA" id="ARBA00004651"/>
    </source>
</evidence>
<feature type="transmembrane region" description="Helical" evidence="7">
    <location>
        <begin position="327"/>
        <end position="346"/>
    </location>
</feature>
<dbReference type="SUPFAM" id="SSF103473">
    <property type="entry name" value="MFS general substrate transporter"/>
    <property type="match status" value="1"/>
</dbReference>
<feature type="region of interest" description="Disordered" evidence="6">
    <location>
        <begin position="448"/>
        <end position="469"/>
    </location>
</feature>
<keyword evidence="3 7" id="KW-0812">Transmembrane</keyword>
<feature type="transmembrane region" description="Helical" evidence="7">
    <location>
        <begin position="25"/>
        <end position="50"/>
    </location>
</feature>
<evidence type="ECO:0000256" key="4">
    <source>
        <dbReference type="ARBA" id="ARBA00022989"/>
    </source>
</evidence>
<feature type="transmembrane region" description="Helical" evidence="7">
    <location>
        <begin position="111"/>
        <end position="132"/>
    </location>
</feature>